<evidence type="ECO:0000259" key="4">
    <source>
        <dbReference type="PROSITE" id="PS50141"/>
    </source>
</evidence>
<feature type="compositionally biased region" description="Basic and acidic residues" evidence="2">
    <location>
        <begin position="69"/>
        <end position="78"/>
    </location>
</feature>
<dbReference type="PROSITE" id="PS50137">
    <property type="entry name" value="DS_RBD"/>
    <property type="match status" value="2"/>
</dbReference>
<dbReference type="SUPFAM" id="SSF54768">
    <property type="entry name" value="dsRNA-binding domain-like"/>
    <property type="match status" value="2"/>
</dbReference>
<dbReference type="Proteomes" id="UP000694557">
    <property type="component" value="Unassembled WGS sequence"/>
</dbReference>
<dbReference type="GO" id="GO:0005737">
    <property type="term" value="C:cytoplasm"/>
    <property type="evidence" value="ECO:0007669"/>
    <property type="project" value="TreeGrafter"/>
</dbReference>
<dbReference type="GO" id="GO:0006382">
    <property type="term" value="P:adenosine to inosine editing"/>
    <property type="evidence" value="ECO:0007669"/>
    <property type="project" value="TreeGrafter"/>
</dbReference>
<proteinExistence type="predicted"/>
<evidence type="ECO:0000259" key="3">
    <source>
        <dbReference type="PROSITE" id="PS50137"/>
    </source>
</evidence>
<dbReference type="PANTHER" id="PTHR10910">
    <property type="entry name" value="EUKARYOTE SPECIFIC DSRNA BINDING PROTEIN"/>
    <property type="match status" value="1"/>
</dbReference>
<dbReference type="GO" id="GO:0006396">
    <property type="term" value="P:RNA processing"/>
    <property type="evidence" value="ECO:0007669"/>
    <property type="project" value="InterPro"/>
</dbReference>
<gene>
    <name evidence="5" type="primary">ADARB2</name>
</gene>
<feature type="domain" description="A to I editase" evidence="4">
    <location>
        <begin position="521"/>
        <end position="885"/>
    </location>
</feature>
<dbReference type="CDD" id="cd19896">
    <property type="entry name" value="DSRM_RED2_rpt1"/>
    <property type="match status" value="1"/>
</dbReference>
<feature type="domain" description="DRBM" evidence="3">
    <location>
        <begin position="409"/>
        <end position="446"/>
    </location>
</feature>
<dbReference type="Gene3D" id="3.30.160.20">
    <property type="match status" value="2"/>
</dbReference>
<dbReference type="Ensembl" id="ENSOKIT00005120275.1">
    <property type="protein sequence ID" value="ENSOKIP00005112351.1"/>
    <property type="gene ID" value="ENSOKIG00005048937.1"/>
</dbReference>
<feature type="compositionally biased region" description="Polar residues" evidence="2">
    <location>
        <begin position="1"/>
        <end position="14"/>
    </location>
</feature>
<dbReference type="InterPro" id="IPR014720">
    <property type="entry name" value="dsRBD_dom"/>
</dbReference>
<dbReference type="Pfam" id="PF02137">
    <property type="entry name" value="A_deamin"/>
    <property type="match status" value="1"/>
</dbReference>
<feature type="compositionally biased region" description="Basic residues" evidence="2">
    <location>
        <begin position="22"/>
        <end position="32"/>
    </location>
</feature>
<feature type="region of interest" description="Disordered" evidence="2">
    <location>
        <begin position="1"/>
        <end position="79"/>
    </location>
</feature>
<dbReference type="GO" id="GO:0003726">
    <property type="term" value="F:double-stranded RNA adenosine deaminase activity"/>
    <property type="evidence" value="ECO:0007669"/>
    <property type="project" value="TreeGrafter"/>
</dbReference>
<dbReference type="GO" id="GO:0008251">
    <property type="term" value="F:tRNA-specific adenosine deaminase activity"/>
    <property type="evidence" value="ECO:0007669"/>
    <property type="project" value="TreeGrafter"/>
</dbReference>
<evidence type="ECO:0000256" key="2">
    <source>
        <dbReference type="SAM" id="MobiDB-lite"/>
    </source>
</evidence>
<protein>
    <submittedName>
        <fullName evidence="5">Adenosine deaminase RNA specific B2 (inactive)</fullName>
    </submittedName>
</protein>
<keyword evidence="6" id="KW-1185">Reference proteome</keyword>
<dbReference type="Pfam" id="PF00035">
    <property type="entry name" value="dsrm"/>
    <property type="match status" value="2"/>
</dbReference>
<dbReference type="PROSITE" id="PS50141">
    <property type="entry name" value="A_DEAMIN_EDITASE"/>
    <property type="match status" value="1"/>
</dbReference>
<feature type="domain" description="DRBM" evidence="3">
    <location>
        <begin position="198"/>
        <end position="264"/>
    </location>
</feature>
<evidence type="ECO:0000313" key="5">
    <source>
        <dbReference type="Ensembl" id="ENSOKIP00005112351.1"/>
    </source>
</evidence>
<evidence type="ECO:0000256" key="1">
    <source>
        <dbReference type="PROSITE-ProRule" id="PRU00266"/>
    </source>
</evidence>
<dbReference type="InterPro" id="IPR002466">
    <property type="entry name" value="A_deamin"/>
</dbReference>
<reference evidence="5" key="2">
    <citation type="submission" date="2025-09" db="UniProtKB">
        <authorList>
            <consortium name="Ensembl"/>
        </authorList>
    </citation>
    <scope>IDENTIFICATION</scope>
</reference>
<dbReference type="SMART" id="SM00358">
    <property type="entry name" value="DSRM"/>
    <property type="match status" value="2"/>
</dbReference>
<dbReference type="AlphaFoldDB" id="A0A8C7L5V0"/>
<organism evidence="5 6">
    <name type="scientific">Oncorhynchus kisutch</name>
    <name type="common">Coho salmon</name>
    <name type="synonym">Salmo kisutch</name>
    <dbReference type="NCBI Taxonomy" id="8019"/>
    <lineage>
        <taxon>Eukaryota</taxon>
        <taxon>Metazoa</taxon>
        <taxon>Chordata</taxon>
        <taxon>Craniata</taxon>
        <taxon>Vertebrata</taxon>
        <taxon>Euteleostomi</taxon>
        <taxon>Actinopterygii</taxon>
        <taxon>Neopterygii</taxon>
        <taxon>Teleostei</taxon>
        <taxon>Protacanthopterygii</taxon>
        <taxon>Salmoniformes</taxon>
        <taxon>Salmonidae</taxon>
        <taxon>Salmoninae</taxon>
        <taxon>Oncorhynchus</taxon>
    </lineage>
</organism>
<reference evidence="5" key="1">
    <citation type="submission" date="2025-08" db="UniProtKB">
        <authorList>
            <consortium name="Ensembl"/>
        </authorList>
    </citation>
    <scope>IDENTIFICATION</scope>
</reference>
<name>A0A8C7L5V0_ONCKI</name>
<keyword evidence="1" id="KW-0694">RNA-binding</keyword>
<accession>A0A8C7L5V0</accession>
<dbReference type="FunFam" id="3.30.160.20:FF:000009">
    <property type="entry name" value="Adenosine deaminase RNA-specific B2 (inactive)"/>
    <property type="match status" value="1"/>
</dbReference>
<dbReference type="PANTHER" id="PTHR10910:SF17">
    <property type="entry name" value="DOUBLE-STRANDED RNA-SPECIFIC EDITASE B2"/>
    <property type="match status" value="1"/>
</dbReference>
<dbReference type="GeneTree" id="ENSGT00940000157252"/>
<dbReference type="GO" id="GO:0005730">
    <property type="term" value="C:nucleolus"/>
    <property type="evidence" value="ECO:0007669"/>
    <property type="project" value="TreeGrafter"/>
</dbReference>
<dbReference type="GO" id="GO:0003725">
    <property type="term" value="F:double-stranded RNA binding"/>
    <property type="evidence" value="ECO:0007669"/>
    <property type="project" value="TreeGrafter"/>
</dbReference>
<evidence type="ECO:0000313" key="6">
    <source>
        <dbReference type="Proteomes" id="UP000694557"/>
    </source>
</evidence>
<dbReference type="InterPro" id="IPR044460">
    <property type="entry name" value="ADAR3_DSRM_1"/>
</dbReference>
<dbReference type="SMART" id="SM00552">
    <property type="entry name" value="ADEAMc"/>
    <property type="match status" value="1"/>
</dbReference>
<sequence length="889" mass="99077">MAAVLGNSTRTMGTSDCELRSQFKRRRRRSTRKERTSMLSSFIGPMKFRDIGTTTSRDRGDTSSTSSVEVKENRDSRNQVDYSTILQPGHHTSSALCTDISKRKTTVDCTLVPAHHTPALNTDISRGLSRTTALQRKQPLVEGKDRLLYELQLICKRTAHCLTSDSATTPSARLVGGRASHGSDATCQKTMMTSWSGTKKNALVHLNELRPGLQYEIVSQTGPVHAPVFAVGVEVNGLRFEGRGPTKKKAKMRAAELALRSFIQFPNAHQAHITMGNLNFINTTAPADFTSDQADLVPDTLFKEFQPEAQEDQILHHRTGGKELQFEEPPTQRHLYRAVKKGQALLSSICNHGRLVRLTLDLMSSANQKRQRIGSSIVGELRPVALLNELMPGLRYVCLTERKKGRPIRSFVMAVRVDGRVFEGCGRSKRLAKAEAAVSALQDLFNISLGPERSISNTASWAKSAQLPQCFAEYIFHLVREKHSELADCCCTPSQSHRRHKVLAGIVMTRGFDLRRAQVVSLGTGTKCISGECVSDQGWAVNDCHAEVTTRRAFLRFLYAQLELFLCNRPGSLEQSIFVRDKESLYRLRDGILFHMYVSSSPCGDARLNCPYEITATHQSGYRFVRKLRCHLRMKMEGGEGTLPVSVLRANQKWDRRLPREAPVTMSCTDKIARWNILGLQGSLLSHLVEPVYLHSLTVGSLCHTGHLGRTMARRMGHIAPLPSSYRRNRLLLGCLSSSEGRQPGKSPSFSVNWSAGDGELEVVDVSTGRKDSGTPSRLCKRSFFTRWERLHHQLSSPGGVLDAEEAHFLMSDSTTTLSARSVEGRVSPRSDATCRKKMEEAMKTYCGAKMAAGAYQRARQKFVISLQQAGLGIWNRKPPEQEHFQSRV</sequence>